<organism evidence="3 4">
    <name type="scientific">Adineta steineri</name>
    <dbReference type="NCBI Taxonomy" id="433720"/>
    <lineage>
        <taxon>Eukaryota</taxon>
        <taxon>Metazoa</taxon>
        <taxon>Spiralia</taxon>
        <taxon>Gnathifera</taxon>
        <taxon>Rotifera</taxon>
        <taxon>Eurotatoria</taxon>
        <taxon>Bdelloidea</taxon>
        <taxon>Adinetida</taxon>
        <taxon>Adinetidae</taxon>
        <taxon>Adineta</taxon>
    </lineage>
</organism>
<dbReference type="Proteomes" id="UP000663844">
    <property type="component" value="Unassembled WGS sequence"/>
</dbReference>
<dbReference type="AlphaFoldDB" id="A0A819R023"/>
<evidence type="ECO:0000313" key="3">
    <source>
        <dbReference type="EMBL" id="CAF4039613.1"/>
    </source>
</evidence>
<dbReference type="EMBL" id="CAJOAZ010004015">
    <property type="protein sequence ID" value="CAF4039613.1"/>
    <property type="molecule type" value="Genomic_DNA"/>
</dbReference>
<dbReference type="InterPro" id="IPR011333">
    <property type="entry name" value="SKP1/BTB/POZ_sf"/>
</dbReference>
<dbReference type="Pfam" id="PF02214">
    <property type="entry name" value="BTB_2"/>
    <property type="match status" value="1"/>
</dbReference>
<dbReference type="EMBL" id="CAJNOG010000727">
    <property type="protein sequence ID" value="CAF1345342.1"/>
    <property type="molecule type" value="Genomic_DNA"/>
</dbReference>
<dbReference type="SMART" id="SM00225">
    <property type="entry name" value="BTB"/>
    <property type="match status" value="1"/>
</dbReference>
<protein>
    <recommendedName>
        <fullName evidence="1">BTB domain-containing protein</fullName>
    </recommendedName>
</protein>
<proteinExistence type="predicted"/>
<comment type="caution">
    <text evidence="3">The sequence shown here is derived from an EMBL/GenBank/DDBJ whole genome shotgun (WGS) entry which is preliminary data.</text>
</comment>
<gene>
    <name evidence="2" type="ORF">JYZ213_LOCUS34730</name>
    <name evidence="3" type="ORF">OXD698_LOCUS31837</name>
</gene>
<dbReference type="SUPFAM" id="SSF54695">
    <property type="entry name" value="POZ domain"/>
    <property type="match status" value="1"/>
</dbReference>
<evidence type="ECO:0000259" key="1">
    <source>
        <dbReference type="SMART" id="SM00225"/>
    </source>
</evidence>
<name>A0A819R023_9BILA</name>
<dbReference type="InterPro" id="IPR000210">
    <property type="entry name" value="BTB/POZ_dom"/>
</dbReference>
<dbReference type="InterPro" id="IPR003131">
    <property type="entry name" value="T1-type_BTB"/>
</dbReference>
<dbReference type="PANTHER" id="PTHR14499:SF136">
    <property type="entry name" value="GH08630P"/>
    <property type="match status" value="1"/>
</dbReference>
<feature type="domain" description="BTB" evidence="1">
    <location>
        <begin position="82"/>
        <end position="186"/>
    </location>
</feature>
<dbReference type="Proteomes" id="UP000663845">
    <property type="component" value="Unassembled WGS sequence"/>
</dbReference>
<dbReference type="CDD" id="cd18316">
    <property type="entry name" value="BTB_POZ_KCTD-like"/>
    <property type="match status" value="1"/>
</dbReference>
<dbReference type="PANTHER" id="PTHR14499">
    <property type="entry name" value="POTASSIUM CHANNEL TETRAMERIZATION DOMAIN-CONTAINING"/>
    <property type="match status" value="1"/>
</dbReference>
<evidence type="ECO:0000313" key="4">
    <source>
        <dbReference type="Proteomes" id="UP000663844"/>
    </source>
</evidence>
<accession>A0A819R023</accession>
<dbReference type="GO" id="GO:0051260">
    <property type="term" value="P:protein homooligomerization"/>
    <property type="evidence" value="ECO:0007669"/>
    <property type="project" value="InterPro"/>
</dbReference>
<reference evidence="3" key="1">
    <citation type="submission" date="2021-02" db="EMBL/GenBank/DDBJ databases">
        <authorList>
            <person name="Nowell W R."/>
        </authorList>
    </citation>
    <scope>NUCLEOTIDE SEQUENCE</scope>
</reference>
<dbReference type="Gene3D" id="3.30.710.10">
    <property type="entry name" value="Potassium Channel Kv1.1, Chain A"/>
    <property type="match status" value="1"/>
</dbReference>
<sequence length="251" mass="29339">MESNLDTIRENTKQLRTRFEKVRADIISKLDEYNDHIRTTEKLCDQAIQMNGGLENKLANVSNEEGEWQDIKLKLATTLHKGMVILNVGGVKYTTNVSTLTCMGNPFFTVLFSEQGKLERDPNDNSIFINRNGTLFEHILEYFRTNTIHSDIMTYEPLRQRLIIEAEYFCVHNLIYILTEPERKRQQEEVKCLAIDKGFPGGTLLQTEHKMEFNDFYDQFYQNSNLLLVEYIFTFLLNKCLCYLNSDCTQT</sequence>
<evidence type="ECO:0000313" key="2">
    <source>
        <dbReference type="EMBL" id="CAF1345342.1"/>
    </source>
</evidence>